<dbReference type="EMBL" id="CP002546">
    <property type="protein sequence ID" value="ADY57956.1"/>
    <property type="molecule type" value="Genomic_DNA"/>
</dbReference>
<sequence>MPRPNKPNAPNTADEVAPPLSEEAKRRRLNFDRLSKTWFNLVHQNNLVYNTCWEDPRLDHVALELTPDDEVMVITSAGCNALDYVLKGPKKVHAVDVNPRQNALLELKLAAIRELDYDQFFQMFGRGRLASYRKLYKHKLRKHLSHASRSYWNKRTRMFSGSGRRPSFYFYATSGMFAWLINIYVDRVKKLRPAVTALLNAKTVEEQQEVYERYRLRETLWTPFLKWAMKRDMTLALLGVPRAQRRQLDRSYPGGILQFVVDSLETVFTKLPIHDNYFWRVYLTGEYTPECCPEYLKQENFYKLKEGLVDRVEVHTNTILGFLREDKDVRISRYILLDHMDWLAEVRADVLAEEWQMMINRATPDARFLWRSAGLEVDFVDPIEVDYEGEKKKLGDLFEYQTELAEQLHPKDRVHTYGCFYIAHLNGKGKSDSTDNSNAEPVAETANT</sequence>
<feature type="compositionally biased region" description="Polar residues" evidence="1">
    <location>
        <begin position="434"/>
        <end position="448"/>
    </location>
</feature>
<organism evidence="2 3">
    <name type="scientific">Rubinisphaera brasiliensis (strain ATCC 49424 / DSM 5305 / JCM 21570 / IAM 15109 / NBRC 103401 / IFAM 1448)</name>
    <name type="common">Planctomyces brasiliensis</name>
    <dbReference type="NCBI Taxonomy" id="756272"/>
    <lineage>
        <taxon>Bacteria</taxon>
        <taxon>Pseudomonadati</taxon>
        <taxon>Planctomycetota</taxon>
        <taxon>Planctomycetia</taxon>
        <taxon>Planctomycetales</taxon>
        <taxon>Planctomycetaceae</taxon>
        <taxon>Rubinisphaera</taxon>
    </lineage>
</organism>
<protein>
    <recommendedName>
        <fullName evidence="4">S-adenosylmethionine:diacylglycerol 3-amino-3-carboxypropyl transferase-like protein</fullName>
    </recommendedName>
</protein>
<dbReference type="PANTHER" id="PTHR47473:SF1">
    <property type="entry name" value="METHYLTRANSFERASE DOMAIN-CONTAINING PROTEIN"/>
    <property type="match status" value="1"/>
</dbReference>
<evidence type="ECO:0008006" key="4">
    <source>
        <dbReference type="Google" id="ProtNLM"/>
    </source>
</evidence>
<dbReference type="AlphaFoldDB" id="F0SQI1"/>
<proteinExistence type="predicted"/>
<evidence type="ECO:0000313" key="2">
    <source>
        <dbReference type="EMBL" id="ADY57956.1"/>
    </source>
</evidence>
<dbReference type="PANTHER" id="PTHR47473">
    <property type="entry name" value="BTA1P"/>
    <property type="match status" value="1"/>
</dbReference>
<dbReference type="HOGENOM" id="CLU_054002_0_0_0"/>
<evidence type="ECO:0000313" key="3">
    <source>
        <dbReference type="Proteomes" id="UP000006860"/>
    </source>
</evidence>
<dbReference type="OrthoDB" id="1522784at2"/>
<feature type="region of interest" description="Disordered" evidence="1">
    <location>
        <begin position="1"/>
        <end position="21"/>
    </location>
</feature>
<dbReference type="STRING" id="756272.Plabr_0327"/>
<dbReference type="Pfam" id="PF11899">
    <property type="entry name" value="DUF3419"/>
    <property type="match status" value="1"/>
</dbReference>
<dbReference type="InterPro" id="IPR021829">
    <property type="entry name" value="DUF3419"/>
</dbReference>
<dbReference type="KEGG" id="pbs:Plabr_0327"/>
<gene>
    <name evidence="2" type="ordered locus">Plabr_0327</name>
</gene>
<dbReference type="eggNOG" id="COG5379">
    <property type="taxonomic scope" value="Bacteria"/>
</dbReference>
<keyword evidence="3" id="KW-1185">Reference proteome</keyword>
<accession>F0SQI1</accession>
<feature type="region of interest" description="Disordered" evidence="1">
    <location>
        <begin position="429"/>
        <end position="448"/>
    </location>
</feature>
<reference evidence="3" key="1">
    <citation type="submission" date="2011-02" db="EMBL/GenBank/DDBJ databases">
        <title>The complete genome of Planctomyces brasiliensis DSM 5305.</title>
        <authorList>
            <person name="Lucas S."/>
            <person name="Copeland A."/>
            <person name="Lapidus A."/>
            <person name="Bruce D."/>
            <person name="Goodwin L."/>
            <person name="Pitluck S."/>
            <person name="Kyrpides N."/>
            <person name="Mavromatis K."/>
            <person name="Pagani I."/>
            <person name="Ivanova N."/>
            <person name="Ovchinnikova G."/>
            <person name="Lu M."/>
            <person name="Detter J.C."/>
            <person name="Han C."/>
            <person name="Land M."/>
            <person name="Hauser L."/>
            <person name="Markowitz V."/>
            <person name="Cheng J.-F."/>
            <person name="Hugenholtz P."/>
            <person name="Woyke T."/>
            <person name="Wu D."/>
            <person name="Tindall B."/>
            <person name="Pomrenke H.G."/>
            <person name="Brambilla E."/>
            <person name="Klenk H.-P."/>
            <person name="Eisen J.A."/>
        </authorList>
    </citation>
    <scope>NUCLEOTIDE SEQUENCE [LARGE SCALE GENOMIC DNA]</scope>
    <source>
        <strain evidence="3">ATCC 49424 / DSM 5305 / JCM 21570 / NBRC 103401 / IFAM 1448</strain>
    </source>
</reference>
<dbReference type="Proteomes" id="UP000006860">
    <property type="component" value="Chromosome"/>
</dbReference>
<evidence type="ECO:0000256" key="1">
    <source>
        <dbReference type="SAM" id="MobiDB-lite"/>
    </source>
</evidence>
<dbReference type="RefSeq" id="WP_013626700.1">
    <property type="nucleotide sequence ID" value="NC_015174.1"/>
</dbReference>
<name>F0SQI1_RUBBR</name>